<reference evidence="2" key="1">
    <citation type="submission" date="2023-07" db="EMBL/GenBank/DDBJ databases">
        <authorList>
            <person name="Colorado M.A."/>
            <person name="Villamil L.M."/>
            <person name="Melo J.F."/>
            <person name="Rodriguez J.A."/>
            <person name="Ruiz R.Y."/>
        </authorList>
    </citation>
    <scope>NUCLEOTIDE SEQUENCE [LARGE SCALE GENOMIC DNA]</scope>
    <source>
        <strain evidence="2">C33</strain>
    </source>
</reference>
<accession>A0ABU4WBJ3</accession>
<protein>
    <submittedName>
        <fullName evidence="1">Uncharacterized protein</fullName>
    </submittedName>
</protein>
<dbReference type="EMBL" id="JAVIKH010000005">
    <property type="protein sequence ID" value="MDX8335931.1"/>
    <property type="molecule type" value="Genomic_DNA"/>
</dbReference>
<comment type="caution">
    <text evidence="1">The sequence shown here is derived from an EMBL/GenBank/DDBJ whole genome shotgun (WGS) entry which is preliminary data.</text>
</comment>
<dbReference type="Proteomes" id="UP001279681">
    <property type="component" value="Unassembled WGS sequence"/>
</dbReference>
<organism evidence="1 2">
    <name type="scientific">Candidatus Cetobacterium colombiensis</name>
    <dbReference type="NCBI Taxonomy" id="3073100"/>
    <lineage>
        <taxon>Bacteria</taxon>
        <taxon>Fusobacteriati</taxon>
        <taxon>Fusobacteriota</taxon>
        <taxon>Fusobacteriia</taxon>
        <taxon>Fusobacteriales</taxon>
        <taxon>Fusobacteriaceae</taxon>
        <taxon>Cetobacterium</taxon>
    </lineage>
</organism>
<proteinExistence type="predicted"/>
<keyword evidence="2" id="KW-1185">Reference proteome</keyword>
<dbReference type="RefSeq" id="WP_320313335.1">
    <property type="nucleotide sequence ID" value="NZ_JAVIKH010000005.1"/>
</dbReference>
<name>A0ABU4WBJ3_9FUSO</name>
<evidence type="ECO:0000313" key="1">
    <source>
        <dbReference type="EMBL" id="MDX8335931.1"/>
    </source>
</evidence>
<sequence>MSSKFLSIEDLLISNSANFKKCKNKLDQIKQIEKILKQNYSPLFSKYYITKIFKIKKYKYEPSISSGKIPALKIGSRIFIKTTYLAPFILSEYKNIIEVKNDKI</sequence>
<evidence type="ECO:0000313" key="2">
    <source>
        <dbReference type="Proteomes" id="UP001279681"/>
    </source>
</evidence>
<gene>
    <name evidence="1" type="ORF">RFV38_05385</name>
</gene>